<proteinExistence type="predicted"/>
<dbReference type="EMBL" id="CAEKKB010000008">
    <property type="protein sequence ID" value="CAB4319621.1"/>
    <property type="molecule type" value="Genomic_DNA"/>
</dbReference>
<evidence type="ECO:0000313" key="2">
    <source>
        <dbReference type="EMBL" id="CAB4319621.1"/>
    </source>
</evidence>
<accession>A0A6J5VJN7</accession>
<reference evidence="4" key="1">
    <citation type="journal article" date="2020" name="Genome Biol.">
        <title>Gamete binning: chromosome-level and haplotype-resolved genome assembly enabled by high-throughput single-cell sequencing of gamete genomes.</title>
        <authorList>
            <person name="Campoy J.A."/>
            <person name="Sun H."/>
            <person name="Goel M."/>
            <person name="Jiao W.-B."/>
            <person name="Folz-Donahue K."/>
            <person name="Wang N."/>
            <person name="Rubio M."/>
            <person name="Liu C."/>
            <person name="Kukat C."/>
            <person name="Ruiz D."/>
            <person name="Huettel B."/>
            <person name="Schneeberger K."/>
        </authorList>
    </citation>
    <scope>NUCLEOTIDE SEQUENCE [LARGE SCALE GENOMIC DNA]</scope>
    <source>
        <strain evidence="4">cv. Rojo Pasion</strain>
    </source>
</reference>
<sequence length="62" mass="6969">MNNNDTAPTTTSPLLSESRYLFFSQSLSDFDFFHMRSSFCDDIDEIGSTASYPFLNSSLISV</sequence>
<evidence type="ECO:0000313" key="4">
    <source>
        <dbReference type="Proteomes" id="UP000507245"/>
    </source>
</evidence>
<dbReference type="AlphaFoldDB" id="A0A6J5VJN7"/>
<dbReference type="Proteomes" id="UP000507245">
    <property type="component" value="Unassembled WGS sequence"/>
</dbReference>
<organism evidence="1 3">
    <name type="scientific">Prunus armeniaca</name>
    <name type="common">Apricot</name>
    <name type="synonym">Armeniaca vulgaris</name>
    <dbReference type="NCBI Taxonomy" id="36596"/>
    <lineage>
        <taxon>Eukaryota</taxon>
        <taxon>Viridiplantae</taxon>
        <taxon>Streptophyta</taxon>
        <taxon>Embryophyta</taxon>
        <taxon>Tracheophyta</taxon>
        <taxon>Spermatophyta</taxon>
        <taxon>Magnoliopsida</taxon>
        <taxon>eudicotyledons</taxon>
        <taxon>Gunneridae</taxon>
        <taxon>Pentapetalae</taxon>
        <taxon>rosids</taxon>
        <taxon>fabids</taxon>
        <taxon>Rosales</taxon>
        <taxon>Rosaceae</taxon>
        <taxon>Amygdaloideae</taxon>
        <taxon>Amygdaleae</taxon>
        <taxon>Prunus</taxon>
    </lineage>
</organism>
<name>A0A6J5VJN7_PRUAR</name>
<keyword evidence="4" id="KW-1185">Reference proteome</keyword>
<protein>
    <submittedName>
        <fullName evidence="1">Uncharacterized protein</fullName>
    </submittedName>
</protein>
<dbReference type="Proteomes" id="UP000507222">
    <property type="component" value="Unassembled WGS sequence"/>
</dbReference>
<gene>
    <name evidence="1" type="ORF">CURHAP_LOCUS47873</name>
    <name evidence="2" type="ORF">ORAREDHAP_LOCUS47128</name>
</gene>
<evidence type="ECO:0000313" key="1">
    <source>
        <dbReference type="EMBL" id="CAB4289299.1"/>
    </source>
</evidence>
<evidence type="ECO:0000313" key="3">
    <source>
        <dbReference type="Proteomes" id="UP000507222"/>
    </source>
</evidence>
<reference evidence="1 3" key="2">
    <citation type="submission" date="2020-05" db="EMBL/GenBank/DDBJ databases">
        <authorList>
            <person name="Campoy J."/>
            <person name="Schneeberger K."/>
            <person name="Spophaly S."/>
        </authorList>
    </citation>
    <scope>NUCLEOTIDE SEQUENCE [LARGE SCALE GENOMIC DNA]</scope>
    <source>
        <strain evidence="1">PruArmRojPasFocal</strain>
    </source>
</reference>
<dbReference type="EMBL" id="CAEKDK010000008">
    <property type="protein sequence ID" value="CAB4289299.1"/>
    <property type="molecule type" value="Genomic_DNA"/>
</dbReference>